<evidence type="ECO:0000256" key="1">
    <source>
        <dbReference type="ARBA" id="ARBA00005446"/>
    </source>
</evidence>
<feature type="compositionally biased region" description="Basic and acidic residues" evidence="4">
    <location>
        <begin position="871"/>
        <end position="880"/>
    </location>
</feature>
<dbReference type="EMBL" id="LYXU01000058">
    <property type="protein sequence ID" value="OBS16864.1"/>
    <property type="molecule type" value="Genomic_DNA"/>
</dbReference>
<sequence length="1548" mass="177306">MLDSTARFRPQMMELGQVLNEWGVQKVFLTATLPPGEVERFCEVVKLPASRVKIFRSPTSRPNIRYRVVEAQATPPQPKRRQQQGGGGYENQEVGPEEDAEDRQVVKTVRDWLYQHSNGRVIVYASAIERVERLGERLECDVYHSKVDTAVGKEQRLRMWIEGGHLIVATNALGLGIDVPDVRLVIHAGMPSRLRDYVQESGRAGRDGEPSEAIVVVCRPKGREREDKADKKKVERARATISSSWPPKEAAVERFISGKWCRRVVLDQMMDGRLDRAGCDDKVEEICDICRRQRDQLMFEADISWVENEDTGSGKGMEMADQYGGQVTEGEIQARFEQAGRSIRYEQFKARQDKIRIHQEVETFEQELGHMVGRCIGCFMATGVIEEDQLHRRDECPLWDKRWWDDMARAEEKWQKSMFTKGVMADHSGCFWCGMPQAICTHWEPLDNDQGRFKLKKDGLGFEAERVRLFRERTTRRNIEYRVEIIEDREGEGVGRRSGGQRSAQEGARRWKQNGSAAKNNKGEEEDEVIERVCEVVKTWTEVNHNEGKVVIYGGTIERVKKIAASLDCVGYWNKAGSAEDKARWMEEWRTSVGGKSGWIVATNALGLGVDVPDVRLVVHAGMPRRLRDFVQESGRGGRDGKRSESVVVVQSSWMKEQQEIWTKRREERDRGGDNGVSEEGAVSKQAYEWEEDVVEFVEGKECRREVLDREMDGFMGRVGCEVGEEERCDVCRERALRMEAQVSRRGTSWVSIQSEEEEELARAAAAVEADYERSKRSIQWAEMEQVARVMKEAEDAADFEAELDDWSGRCIRIAQKVAAIPGIAKNQDDLKNWILPPPTIQINPYIQAPRDDGLGCSHCQYVVRDKQQMQKHGRTEHGWVSRRKRGGQQQAVPDEQDAMLAVPWRDHVQCQQVCNWGHGKRWFEVGRNDERATQEEATDGEGDADHEANVAFFNMVQEEGRKAFEDEASGRRVQDIDDKNEAHQWLGRCGWPRHLEGIRIDRLRTLLEPISDDEPVLQRMWEVLESVMDAAYQATARQCYPGTAELFEIARKEAHMTTTKPFQGLMEPDAWVRYKSWWKQLLCIWKRYDEWDAEDGYDNERFSNGGSSSSSSDSDSDTDTDSNSNRSAYDDDAVSRRYGPSDPRPPYKMTIQQEELWKAFDNGIRQVVTGADRAGRYTADRLQRSCLDAMVQFFDHPLKSGNHYESIVISALAVMGLDEGGGWKPVENYTSIYPAVIKVARYLVLYQSMLERQAQIDQLAQYATIRQAEEEAEGLFRIVRRKVRRFMIRIPEGEDIEPSPMNWIINTRTYGMHIRYSMPGSEMIEWHGDQISCNRVKIKMSEISDMLHAFIGDARQTLVQLATGGAIRKRGVKGREKRRNDGSNRNDHEDEDDNDSANNNDSSNNNSNNGNSSDNTIWPPPQNILPAIPWSRIEDRHGESALEHSFLQDEANQSWVIKGDRWVQKQVAASKAKMEAWIAKPHNEACPYREEAIRRYSRLIEEFRSQLFVAMHMLGGQPARSTEILGIRMWNTMNGGVRNIFIHDGMG</sequence>
<dbReference type="SUPFAM" id="SSF52540">
    <property type="entry name" value="P-loop containing nucleoside triphosphate hydrolases"/>
    <property type="match status" value="2"/>
</dbReference>
<feature type="compositionally biased region" description="Low complexity" evidence="4">
    <location>
        <begin position="1397"/>
        <end position="1416"/>
    </location>
</feature>
<feature type="region of interest" description="Disordered" evidence="4">
    <location>
        <begin position="1370"/>
        <end position="1424"/>
    </location>
</feature>
<organism evidence="6 7">
    <name type="scientific">Fusarium poae</name>
    <dbReference type="NCBI Taxonomy" id="36050"/>
    <lineage>
        <taxon>Eukaryota</taxon>
        <taxon>Fungi</taxon>
        <taxon>Dikarya</taxon>
        <taxon>Ascomycota</taxon>
        <taxon>Pezizomycotina</taxon>
        <taxon>Sordariomycetes</taxon>
        <taxon>Hypocreomycetidae</taxon>
        <taxon>Hypocreales</taxon>
        <taxon>Nectriaceae</taxon>
        <taxon>Fusarium</taxon>
    </lineage>
</organism>
<evidence type="ECO:0000313" key="7">
    <source>
        <dbReference type="Proteomes" id="UP000091967"/>
    </source>
</evidence>
<keyword evidence="7" id="KW-1185">Reference proteome</keyword>
<dbReference type="InterPro" id="IPR027417">
    <property type="entry name" value="P-loop_NTPase"/>
</dbReference>
<comment type="caution">
    <text evidence="6">The sequence shown here is derived from an EMBL/GenBank/DDBJ whole genome shotgun (WGS) entry which is preliminary data.</text>
</comment>
<evidence type="ECO:0000256" key="3">
    <source>
        <dbReference type="ARBA" id="ARBA00034808"/>
    </source>
</evidence>
<dbReference type="GO" id="GO:0005694">
    <property type="term" value="C:chromosome"/>
    <property type="evidence" value="ECO:0007669"/>
    <property type="project" value="TreeGrafter"/>
</dbReference>
<dbReference type="PROSITE" id="PS00028">
    <property type="entry name" value="ZINC_FINGER_C2H2_1"/>
    <property type="match status" value="1"/>
</dbReference>
<feature type="compositionally biased region" description="Basic and acidic residues" evidence="4">
    <location>
        <begin position="1379"/>
        <end position="1389"/>
    </location>
</feature>
<dbReference type="EC" id="5.6.2.4" evidence="3"/>
<dbReference type="PROSITE" id="PS51194">
    <property type="entry name" value="HELICASE_CTER"/>
    <property type="match status" value="2"/>
</dbReference>
<evidence type="ECO:0000256" key="2">
    <source>
        <dbReference type="ARBA" id="ARBA00034617"/>
    </source>
</evidence>
<protein>
    <recommendedName>
        <fullName evidence="3">DNA 3'-5' helicase</fullName>
        <ecNumber evidence="3">5.6.2.4</ecNumber>
    </recommendedName>
</protein>
<comment type="similarity">
    <text evidence="1">Belongs to the helicase family. RecQ subfamily.</text>
</comment>
<feature type="region of interest" description="Disordered" evidence="4">
    <location>
        <begin position="871"/>
        <end position="892"/>
    </location>
</feature>
<dbReference type="GO" id="GO:0009378">
    <property type="term" value="F:four-way junction helicase activity"/>
    <property type="evidence" value="ECO:0007669"/>
    <property type="project" value="TreeGrafter"/>
</dbReference>
<gene>
    <name evidence="6" type="ORF">FPOA_12571</name>
</gene>
<dbReference type="PANTHER" id="PTHR13710:SF154">
    <property type="entry name" value="RECQ HELICASE, PUTATIVE (AFU_ORTHOLOGUE AFUA_6G14720)-RELATED"/>
    <property type="match status" value="1"/>
</dbReference>
<evidence type="ECO:0000259" key="5">
    <source>
        <dbReference type="PROSITE" id="PS51194"/>
    </source>
</evidence>
<dbReference type="GO" id="GO:0043138">
    <property type="term" value="F:3'-5' DNA helicase activity"/>
    <property type="evidence" value="ECO:0007669"/>
    <property type="project" value="UniProtKB-EC"/>
</dbReference>
<feature type="region of interest" description="Disordered" evidence="4">
    <location>
        <begin position="492"/>
        <end position="524"/>
    </location>
</feature>
<dbReference type="Pfam" id="PF00271">
    <property type="entry name" value="Helicase_C"/>
    <property type="match status" value="2"/>
</dbReference>
<dbReference type="GO" id="GO:0005737">
    <property type="term" value="C:cytoplasm"/>
    <property type="evidence" value="ECO:0007669"/>
    <property type="project" value="TreeGrafter"/>
</dbReference>
<feature type="domain" description="Helicase C-terminal" evidence="5">
    <location>
        <begin position="108"/>
        <end position="253"/>
    </location>
</feature>
<feature type="region of interest" description="Disordered" evidence="4">
    <location>
        <begin position="66"/>
        <end position="102"/>
    </location>
</feature>
<feature type="region of interest" description="Disordered" evidence="4">
    <location>
        <begin position="1100"/>
        <end position="1147"/>
    </location>
</feature>
<dbReference type="STRING" id="36050.A0A1B8A8Q5"/>
<name>A0A1B8A8Q5_FUSPO</name>
<proteinExistence type="inferred from homology"/>
<dbReference type="InterPro" id="IPR013087">
    <property type="entry name" value="Znf_C2H2_type"/>
</dbReference>
<dbReference type="SMART" id="SM00490">
    <property type="entry name" value="HELICc"/>
    <property type="match status" value="2"/>
</dbReference>
<feature type="domain" description="Helicase C-terminal" evidence="5">
    <location>
        <begin position="535"/>
        <end position="695"/>
    </location>
</feature>
<dbReference type="GO" id="GO:0000724">
    <property type="term" value="P:double-strand break repair via homologous recombination"/>
    <property type="evidence" value="ECO:0007669"/>
    <property type="project" value="TreeGrafter"/>
</dbReference>
<comment type="catalytic activity">
    <reaction evidence="2">
        <text>Couples ATP hydrolysis with the unwinding of duplex DNA by translocating in the 3'-5' direction.</text>
        <dbReference type="EC" id="5.6.2.4"/>
    </reaction>
</comment>
<accession>A0A1B8A8Q5</accession>
<dbReference type="InterPro" id="IPR001650">
    <property type="entry name" value="Helicase_C-like"/>
</dbReference>
<dbReference type="Proteomes" id="UP000091967">
    <property type="component" value="Unassembled WGS sequence"/>
</dbReference>
<dbReference type="OMA" id="HEDNERQ"/>
<reference evidence="6 7" key="1">
    <citation type="submission" date="2016-06" db="EMBL/GenBank/DDBJ databases">
        <title>Living apart together: crosstalk between the core and supernumerary genomes in a fungal plant pathogen.</title>
        <authorList>
            <person name="Vanheule A."/>
            <person name="Audenaert K."/>
            <person name="Warris S."/>
            <person name="Van De Geest H."/>
            <person name="Schijlen E."/>
            <person name="Hofte M."/>
            <person name="De Saeger S."/>
            <person name="Haesaert G."/>
            <person name="Waalwijk C."/>
            <person name="Van Der Lee T."/>
        </authorList>
    </citation>
    <scope>NUCLEOTIDE SEQUENCE [LARGE SCALE GENOMIC DNA]</scope>
    <source>
        <strain evidence="6 7">2516</strain>
    </source>
</reference>
<evidence type="ECO:0000313" key="6">
    <source>
        <dbReference type="EMBL" id="OBS16864.1"/>
    </source>
</evidence>
<evidence type="ECO:0000256" key="4">
    <source>
        <dbReference type="SAM" id="MobiDB-lite"/>
    </source>
</evidence>
<dbReference type="Gene3D" id="3.40.50.300">
    <property type="entry name" value="P-loop containing nucleotide triphosphate hydrolases"/>
    <property type="match status" value="2"/>
</dbReference>
<feature type="compositionally biased region" description="Low complexity" evidence="4">
    <location>
        <begin position="1104"/>
        <end position="1114"/>
    </location>
</feature>
<dbReference type="PANTHER" id="PTHR13710">
    <property type="entry name" value="DNA HELICASE RECQ FAMILY MEMBER"/>
    <property type="match status" value="1"/>
</dbReference>